<organism evidence="13 14">
    <name type="scientific">Pocillopora meandrina</name>
    <dbReference type="NCBI Taxonomy" id="46732"/>
    <lineage>
        <taxon>Eukaryota</taxon>
        <taxon>Metazoa</taxon>
        <taxon>Cnidaria</taxon>
        <taxon>Anthozoa</taxon>
        <taxon>Hexacorallia</taxon>
        <taxon>Scleractinia</taxon>
        <taxon>Astrocoeniina</taxon>
        <taxon>Pocilloporidae</taxon>
        <taxon>Pocillopora</taxon>
    </lineage>
</organism>
<dbReference type="AlphaFoldDB" id="A0AAU9XJB0"/>
<dbReference type="GO" id="GO:0000444">
    <property type="term" value="C:MIS12/MIND type complex"/>
    <property type="evidence" value="ECO:0007669"/>
    <property type="project" value="TreeGrafter"/>
</dbReference>
<reference evidence="13 14" key="1">
    <citation type="submission" date="2022-05" db="EMBL/GenBank/DDBJ databases">
        <authorList>
            <consortium name="Genoscope - CEA"/>
            <person name="William W."/>
        </authorList>
    </citation>
    <scope>NUCLEOTIDE SEQUENCE [LARGE SCALE GENOMIC DNA]</scope>
</reference>
<evidence type="ECO:0000256" key="9">
    <source>
        <dbReference type="ARBA" id="ARBA00023306"/>
    </source>
</evidence>
<keyword evidence="10" id="KW-0137">Centromere</keyword>
<feature type="compositionally biased region" description="Basic and acidic residues" evidence="12">
    <location>
        <begin position="204"/>
        <end position="218"/>
    </location>
</feature>
<keyword evidence="14" id="KW-1185">Reference proteome</keyword>
<evidence type="ECO:0000256" key="11">
    <source>
        <dbReference type="SAM" id="Coils"/>
    </source>
</evidence>
<protein>
    <recommendedName>
        <fullName evidence="3">Protein MIS12 homolog</fullName>
    </recommendedName>
</protein>
<evidence type="ECO:0000256" key="5">
    <source>
        <dbReference type="ARBA" id="ARBA00022618"/>
    </source>
</evidence>
<dbReference type="GO" id="GO:0000070">
    <property type="term" value="P:mitotic sister chromatid segregation"/>
    <property type="evidence" value="ECO:0007669"/>
    <property type="project" value="TreeGrafter"/>
</dbReference>
<keyword evidence="7" id="KW-0995">Kinetochore</keyword>
<evidence type="ECO:0000313" key="13">
    <source>
        <dbReference type="EMBL" id="CAH3149955.1"/>
    </source>
</evidence>
<accession>A0AAU9XJB0</accession>
<dbReference type="Proteomes" id="UP001159428">
    <property type="component" value="Unassembled WGS sequence"/>
</dbReference>
<dbReference type="PANTHER" id="PTHR14527">
    <property type="entry name" value="PROTEIN MIS12 HOMOLOG"/>
    <property type="match status" value="1"/>
</dbReference>
<dbReference type="EMBL" id="CALNXJ010000046">
    <property type="protein sequence ID" value="CAH3149955.1"/>
    <property type="molecule type" value="Genomic_DNA"/>
</dbReference>
<sequence>MSVIHNEQRSCEVDLRSLFCSLLINLTVYNAVNDYVGDCIQELENVIKSEPSVSCDVSEETLHRESEKMIKGFYKSIDAAFDRFEVYVKNNIFKIPANILLPEDKVHHKHQCTVEDEKQIDEELKELERKIRAAKYVNAALRQEVKDLDSAQEQLDNFENHIDAVQKAFEGNGGVKQSLTTTHEKAIKLYDLIADGLHTGTFHVQEKSDQRSSTESKQKKIKLG</sequence>
<evidence type="ECO:0000256" key="3">
    <source>
        <dbReference type="ARBA" id="ARBA00013793"/>
    </source>
</evidence>
<dbReference type="InterPro" id="IPR008685">
    <property type="entry name" value="Centromere_Mis12"/>
</dbReference>
<keyword evidence="6" id="KW-0498">Mitosis</keyword>
<evidence type="ECO:0000256" key="8">
    <source>
        <dbReference type="ARBA" id="ARBA00023054"/>
    </source>
</evidence>
<evidence type="ECO:0000256" key="4">
    <source>
        <dbReference type="ARBA" id="ARBA00022454"/>
    </source>
</evidence>
<dbReference type="Pfam" id="PF05859">
    <property type="entry name" value="Mis12"/>
    <property type="match status" value="1"/>
</dbReference>
<dbReference type="GO" id="GO:0005634">
    <property type="term" value="C:nucleus"/>
    <property type="evidence" value="ECO:0007669"/>
    <property type="project" value="InterPro"/>
</dbReference>
<evidence type="ECO:0000256" key="6">
    <source>
        <dbReference type="ARBA" id="ARBA00022776"/>
    </source>
</evidence>
<evidence type="ECO:0000313" key="14">
    <source>
        <dbReference type="Proteomes" id="UP001159428"/>
    </source>
</evidence>
<feature type="coiled-coil region" evidence="11">
    <location>
        <begin position="110"/>
        <end position="168"/>
    </location>
</feature>
<evidence type="ECO:0000256" key="10">
    <source>
        <dbReference type="ARBA" id="ARBA00023328"/>
    </source>
</evidence>
<evidence type="ECO:0000256" key="1">
    <source>
        <dbReference type="ARBA" id="ARBA00004629"/>
    </source>
</evidence>
<comment type="caution">
    <text evidence="13">The sequence shown here is derived from an EMBL/GenBank/DDBJ whole genome shotgun (WGS) entry which is preliminary data.</text>
</comment>
<keyword evidence="8 11" id="KW-0175">Coiled coil</keyword>
<evidence type="ECO:0000256" key="7">
    <source>
        <dbReference type="ARBA" id="ARBA00022838"/>
    </source>
</evidence>
<dbReference type="GO" id="GO:0051382">
    <property type="term" value="P:kinetochore assembly"/>
    <property type="evidence" value="ECO:0007669"/>
    <property type="project" value="TreeGrafter"/>
</dbReference>
<feature type="region of interest" description="Disordered" evidence="12">
    <location>
        <begin position="203"/>
        <end position="224"/>
    </location>
</feature>
<keyword evidence="9" id="KW-0131">Cell cycle</keyword>
<dbReference type="PANTHER" id="PTHR14527:SF2">
    <property type="entry name" value="PROTEIN MIS12 HOMOLOG"/>
    <property type="match status" value="1"/>
</dbReference>
<keyword evidence="4" id="KW-0158">Chromosome</keyword>
<evidence type="ECO:0000256" key="12">
    <source>
        <dbReference type="SAM" id="MobiDB-lite"/>
    </source>
</evidence>
<keyword evidence="5" id="KW-0132">Cell division</keyword>
<comment type="subcellular location">
    <subcellularLocation>
        <location evidence="1">Chromosome</location>
        <location evidence="1">Centromere</location>
        <location evidence="1">Kinetochore</location>
    </subcellularLocation>
</comment>
<dbReference type="GO" id="GO:0051301">
    <property type="term" value="P:cell division"/>
    <property type="evidence" value="ECO:0007669"/>
    <property type="project" value="UniProtKB-KW"/>
</dbReference>
<proteinExistence type="inferred from homology"/>
<comment type="similarity">
    <text evidence="2">Belongs to the mis12 family.</text>
</comment>
<gene>
    <name evidence="13" type="ORF">PMEA_00024607</name>
</gene>
<name>A0AAU9XJB0_9CNID</name>
<evidence type="ECO:0000256" key="2">
    <source>
        <dbReference type="ARBA" id="ARBA00008643"/>
    </source>
</evidence>